<sequence length="68" mass="7817">MNGARRISNCCAFAQPEGGIWPVPTGLIIWIKFDQDQDRSNGVEEDETEFPKWNMQGSAESIAMWNWR</sequence>
<accession>A0A9W9I0N3</accession>
<reference evidence="1" key="2">
    <citation type="journal article" date="2023" name="IMA Fungus">
        <title>Comparative genomic study of the Penicillium genus elucidates a diverse pangenome and 15 lateral gene transfer events.</title>
        <authorList>
            <person name="Petersen C."/>
            <person name="Sorensen T."/>
            <person name="Nielsen M.R."/>
            <person name="Sondergaard T.E."/>
            <person name="Sorensen J.L."/>
            <person name="Fitzpatrick D.A."/>
            <person name="Frisvad J.C."/>
            <person name="Nielsen K.L."/>
        </authorList>
    </citation>
    <scope>NUCLEOTIDE SEQUENCE</scope>
    <source>
        <strain evidence="1">IBT 21917</strain>
    </source>
</reference>
<comment type="caution">
    <text evidence="1">The sequence shown here is derived from an EMBL/GenBank/DDBJ whole genome shotgun (WGS) entry which is preliminary data.</text>
</comment>
<dbReference type="AlphaFoldDB" id="A0A9W9I0N3"/>
<organism evidence="1 2">
    <name type="scientific">Penicillium capsulatum</name>
    <dbReference type="NCBI Taxonomy" id="69766"/>
    <lineage>
        <taxon>Eukaryota</taxon>
        <taxon>Fungi</taxon>
        <taxon>Dikarya</taxon>
        <taxon>Ascomycota</taxon>
        <taxon>Pezizomycotina</taxon>
        <taxon>Eurotiomycetes</taxon>
        <taxon>Eurotiomycetidae</taxon>
        <taxon>Eurotiales</taxon>
        <taxon>Aspergillaceae</taxon>
        <taxon>Penicillium</taxon>
    </lineage>
</organism>
<proteinExistence type="predicted"/>
<protein>
    <submittedName>
        <fullName evidence="1">Uncharacterized protein</fullName>
    </submittedName>
</protein>
<dbReference type="EMBL" id="JAPQKO010000005">
    <property type="protein sequence ID" value="KAJ5162503.1"/>
    <property type="molecule type" value="Genomic_DNA"/>
</dbReference>
<dbReference type="Proteomes" id="UP001146351">
    <property type="component" value="Unassembled WGS sequence"/>
</dbReference>
<gene>
    <name evidence="1" type="ORF">N7492_007895</name>
</gene>
<name>A0A9W9I0N3_9EURO</name>
<keyword evidence="2" id="KW-1185">Reference proteome</keyword>
<evidence type="ECO:0000313" key="1">
    <source>
        <dbReference type="EMBL" id="KAJ5162503.1"/>
    </source>
</evidence>
<reference evidence="1" key="1">
    <citation type="submission" date="2022-11" db="EMBL/GenBank/DDBJ databases">
        <authorList>
            <person name="Petersen C."/>
        </authorList>
    </citation>
    <scope>NUCLEOTIDE SEQUENCE</scope>
    <source>
        <strain evidence="1">IBT 21917</strain>
    </source>
</reference>
<evidence type="ECO:0000313" key="2">
    <source>
        <dbReference type="Proteomes" id="UP001146351"/>
    </source>
</evidence>